<dbReference type="AlphaFoldDB" id="A0A0U3FN19"/>
<evidence type="ECO:0000313" key="3">
    <source>
        <dbReference type="EMBL" id="ALU31891.1"/>
    </source>
</evidence>
<dbReference type="OrthoDB" id="36481at2157"/>
<protein>
    <submittedName>
        <fullName evidence="2">Conjugal transfer protein</fullName>
    </submittedName>
</protein>
<accession>A0A0U3FN19</accession>
<evidence type="ECO:0000313" key="2">
    <source>
        <dbReference type="EMBL" id="ALU29166.1"/>
    </source>
</evidence>
<dbReference type="InterPro" id="IPR002831">
    <property type="entry name" value="Tscrpt_reg_TrmB_N"/>
</dbReference>
<evidence type="ECO:0000313" key="4">
    <source>
        <dbReference type="Proteomes" id="UP000060043"/>
    </source>
</evidence>
<evidence type="ECO:0000259" key="1">
    <source>
        <dbReference type="PROSITE" id="PS50995"/>
    </source>
</evidence>
<dbReference type="InterPro" id="IPR000835">
    <property type="entry name" value="HTH_MarR-typ"/>
</dbReference>
<reference evidence="4 5" key="1">
    <citation type="submission" date="2015-12" db="EMBL/GenBank/DDBJ databases">
        <title>A stable core within a dynamic pangenome in Sulfolobus acidocaldarius.</title>
        <authorList>
            <person name="Anderson R."/>
            <person name="Kouris A."/>
            <person name="Seward C."/>
            <person name="Campbell K."/>
            <person name="Whitaker R."/>
        </authorList>
    </citation>
    <scope>NUCLEOTIDE SEQUENCE [LARGE SCALE GENOMIC DNA]</scope>
    <source>
        <strain evidence="2 5">GG12-C01-09</strain>
        <strain evidence="3 4">NG05B_CO5_07</strain>
    </source>
</reference>
<dbReference type="Proteomes" id="UP000065473">
    <property type="component" value="Chromosome"/>
</dbReference>
<dbReference type="Gene3D" id="1.10.10.10">
    <property type="entry name" value="Winged helix-like DNA-binding domain superfamily/Winged helix DNA-binding domain"/>
    <property type="match status" value="1"/>
</dbReference>
<proteinExistence type="predicted"/>
<dbReference type="EMBL" id="CP013694">
    <property type="protein sequence ID" value="ALU29166.1"/>
    <property type="molecule type" value="Genomic_DNA"/>
</dbReference>
<dbReference type="InterPro" id="IPR036390">
    <property type="entry name" value="WH_DNA-bd_sf"/>
</dbReference>
<dbReference type="Pfam" id="PF01978">
    <property type="entry name" value="TrmB"/>
    <property type="match status" value="1"/>
</dbReference>
<dbReference type="GO" id="GO:0003700">
    <property type="term" value="F:DNA-binding transcription factor activity"/>
    <property type="evidence" value="ECO:0007669"/>
    <property type="project" value="InterPro"/>
</dbReference>
<dbReference type="EMBL" id="CP013695">
    <property type="protein sequence ID" value="ALU31891.1"/>
    <property type="molecule type" value="Genomic_DNA"/>
</dbReference>
<name>A0A0U3FN19_9CREN</name>
<gene>
    <name evidence="2" type="ORF">ATY89_03905</name>
    <name evidence="3" type="ORF">ATZ20_06930</name>
</gene>
<organism evidence="2 5">
    <name type="scientific">Sulfolobus acidocaldarius</name>
    <dbReference type="NCBI Taxonomy" id="2285"/>
    <lineage>
        <taxon>Archaea</taxon>
        <taxon>Thermoproteota</taxon>
        <taxon>Thermoprotei</taxon>
        <taxon>Sulfolobales</taxon>
        <taxon>Sulfolobaceae</taxon>
        <taxon>Sulfolobus</taxon>
    </lineage>
</organism>
<dbReference type="InterPro" id="IPR036388">
    <property type="entry name" value="WH-like_DNA-bd_sf"/>
</dbReference>
<sequence>MELSEVEQRILKALLKKDKMTARELVDASHSSTSVLNPSLEHLIKLGLVNEEREHSFPRRRFVILTESGKEVAQLLVEIERIVEMKKASKSLSSS</sequence>
<dbReference type="PROSITE" id="PS50995">
    <property type="entry name" value="HTH_MARR_2"/>
    <property type="match status" value="1"/>
</dbReference>
<dbReference type="Proteomes" id="UP000060043">
    <property type="component" value="Chromosome"/>
</dbReference>
<feature type="domain" description="HTH marR-type" evidence="1">
    <location>
        <begin position="1"/>
        <end position="95"/>
    </location>
</feature>
<dbReference type="SUPFAM" id="SSF46785">
    <property type="entry name" value="Winged helix' DNA-binding domain"/>
    <property type="match status" value="1"/>
</dbReference>
<dbReference type="GeneID" id="14551009"/>
<evidence type="ECO:0000313" key="5">
    <source>
        <dbReference type="Proteomes" id="UP000065473"/>
    </source>
</evidence>
<dbReference type="RefSeq" id="WP_011277391.1">
    <property type="nucleotide sequence ID" value="NZ_BHWZ01000001.1"/>
</dbReference>